<reference evidence="1" key="1">
    <citation type="journal article" date="2014" name="Front. Microbiol.">
        <title>High frequency of phylogenetically diverse reductive dehalogenase-homologous genes in deep subseafloor sedimentary metagenomes.</title>
        <authorList>
            <person name="Kawai M."/>
            <person name="Futagami T."/>
            <person name="Toyoda A."/>
            <person name="Takaki Y."/>
            <person name="Nishi S."/>
            <person name="Hori S."/>
            <person name="Arai W."/>
            <person name="Tsubouchi T."/>
            <person name="Morono Y."/>
            <person name="Uchiyama I."/>
            <person name="Ito T."/>
            <person name="Fujiyama A."/>
            <person name="Inagaki F."/>
            <person name="Takami H."/>
        </authorList>
    </citation>
    <scope>NUCLEOTIDE SEQUENCE</scope>
    <source>
        <strain evidence="1">Expedition CK06-06</strain>
    </source>
</reference>
<proteinExistence type="predicted"/>
<feature type="non-terminal residue" evidence="1">
    <location>
        <position position="1"/>
    </location>
</feature>
<dbReference type="EMBL" id="BARU01049031">
    <property type="protein sequence ID" value="GAI00963.1"/>
    <property type="molecule type" value="Genomic_DNA"/>
</dbReference>
<dbReference type="AlphaFoldDB" id="X1K366"/>
<protein>
    <submittedName>
        <fullName evidence="1">Uncharacterized protein</fullName>
    </submittedName>
</protein>
<gene>
    <name evidence="1" type="ORF">S03H2_72479</name>
</gene>
<accession>X1K366</accession>
<sequence length="36" mass="4049">LYTKKRSATEDKGADCCFVMDNHRVFSDICSAGLYC</sequence>
<evidence type="ECO:0000313" key="1">
    <source>
        <dbReference type="EMBL" id="GAI00963.1"/>
    </source>
</evidence>
<name>X1K366_9ZZZZ</name>
<organism evidence="1">
    <name type="scientific">marine sediment metagenome</name>
    <dbReference type="NCBI Taxonomy" id="412755"/>
    <lineage>
        <taxon>unclassified sequences</taxon>
        <taxon>metagenomes</taxon>
        <taxon>ecological metagenomes</taxon>
    </lineage>
</organism>
<comment type="caution">
    <text evidence="1">The sequence shown here is derived from an EMBL/GenBank/DDBJ whole genome shotgun (WGS) entry which is preliminary data.</text>
</comment>